<reference evidence="8" key="1">
    <citation type="journal article" date="2019" name="Int. J. Syst. Evol. Microbiol.">
        <title>The Global Catalogue of Microorganisms (GCM) 10K type strain sequencing project: providing services to taxonomists for standard genome sequencing and annotation.</title>
        <authorList>
            <consortium name="The Broad Institute Genomics Platform"/>
            <consortium name="The Broad Institute Genome Sequencing Center for Infectious Disease"/>
            <person name="Wu L."/>
            <person name="Ma J."/>
        </authorList>
    </citation>
    <scope>NUCLEOTIDE SEQUENCE [LARGE SCALE GENOMIC DNA]</scope>
    <source>
        <strain evidence="8">JCM 17563</strain>
    </source>
</reference>
<dbReference type="PIRSF" id="PIRSF005485">
    <property type="entry name" value="HrcA"/>
    <property type="match status" value="1"/>
</dbReference>
<evidence type="ECO:0000256" key="3">
    <source>
        <dbReference type="ARBA" id="ARBA00023016"/>
    </source>
</evidence>
<dbReference type="HAMAP" id="MF_00081">
    <property type="entry name" value="HrcA"/>
    <property type="match status" value="1"/>
</dbReference>
<proteinExistence type="inferred from homology"/>
<dbReference type="InterPro" id="IPR029016">
    <property type="entry name" value="GAF-like_dom_sf"/>
</dbReference>
<evidence type="ECO:0000259" key="6">
    <source>
        <dbReference type="Pfam" id="PF01628"/>
    </source>
</evidence>
<dbReference type="PANTHER" id="PTHR34824:SF1">
    <property type="entry name" value="HEAT-INDUCIBLE TRANSCRIPTION REPRESSOR HRCA"/>
    <property type="match status" value="1"/>
</dbReference>
<dbReference type="InterPro" id="IPR036388">
    <property type="entry name" value="WH-like_DNA-bd_sf"/>
</dbReference>
<dbReference type="Pfam" id="PF01628">
    <property type="entry name" value="HrcA"/>
    <property type="match status" value="1"/>
</dbReference>
<dbReference type="Gene3D" id="1.10.10.10">
    <property type="entry name" value="Winged helix-like DNA-binding domain superfamily/Winged helix DNA-binding domain"/>
    <property type="match status" value="1"/>
</dbReference>
<dbReference type="InterPro" id="IPR021153">
    <property type="entry name" value="HrcA_C"/>
</dbReference>
<dbReference type="EMBL" id="BAABBQ010000001">
    <property type="protein sequence ID" value="GAA4012653.1"/>
    <property type="molecule type" value="Genomic_DNA"/>
</dbReference>
<feature type="domain" description="Heat-inducible transcription repressor HrcA C-terminal" evidence="6">
    <location>
        <begin position="155"/>
        <end position="377"/>
    </location>
</feature>
<dbReference type="Proteomes" id="UP001500235">
    <property type="component" value="Unassembled WGS sequence"/>
</dbReference>
<evidence type="ECO:0000256" key="1">
    <source>
        <dbReference type="ARBA" id="ARBA00022491"/>
    </source>
</evidence>
<keyword evidence="8" id="KW-1185">Reference proteome</keyword>
<comment type="similarity">
    <text evidence="5">Belongs to the HrcA family.</text>
</comment>
<keyword evidence="1 5" id="KW-0678">Repressor</keyword>
<evidence type="ECO:0000256" key="5">
    <source>
        <dbReference type="HAMAP-Rule" id="MF_00081"/>
    </source>
</evidence>
<dbReference type="NCBIfam" id="TIGR00331">
    <property type="entry name" value="hrcA"/>
    <property type="match status" value="1"/>
</dbReference>
<keyword evidence="4 5" id="KW-0804">Transcription</keyword>
<dbReference type="Gene3D" id="3.30.450.40">
    <property type="match status" value="1"/>
</dbReference>
<name>A0ABP7SK83_9SPHN</name>
<protein>
    <recommendedName>
        <fullName evidence="5">Heat-inducible transcription repressor HrcA</fullName>
    </recommendedName>
</protein>
<sequence length="392" mass="41996">MLGEAGLEAQGPHLVGGAAGWAHGVILLMMVRERPYRIEGPCHTSYMLPMTPPLPELTTRMRDIFGLVVEAYLDRGLPIGSKALTGSVNLSPASIRSVLAELEDRGLLTHPHTSAGRIPTESGLRLFVDGIMQAHLPSAEERAAIEHQMRDRPIEEALANATAALSGLSACAGVVVAPKFERRLRQLAFVPLGPGQALAVLVAEDGSVENRVVDLPPGMSAPALAEVGQFVSARLTGMTLGEAEGRLRLEIKERREALDAAAAELVATGLAEWRDDGPARPVLIVRGQANLLDEVAALDLERVRKLLDELEDRQEIVRLLESAREGEGCRIFIGSENRMFALSGSSVIAAPYRGAEGRVVGVVGVIGPTRLNYARIVPMVDYTAQALTRLMG</sequence>
<keyword evidence="2 5" id="KW-0805">Transcription regulation</keyword>
<gene>
    <name evidence="5 7" type="primary">hrcA</name>
    <name evidence="7" type="ORF">GCM10022280_08250</name>
</gene>
<dbReference type="PANTHER" id="PTHR34824">
    <property type="entry name" value="HEAT-INDUCIBLE TRANSCRIPTION REPRESSOR HRCA"/>
    <property type="match status" value="1"/>
</dbReference>
<dbReference type="InterPro" id="IPR036390">
    <property type="entry name" value="WH_DNA-bd_sf"/>
</dbReference>
<evidence type="ECO:0000256" key="4">
    <source>
        <dbReference type="ARBA" id="ARBA00023163"/>
    </source>
</evidence>
<organism evidence="7 8">
    <name type="scientific">Sphingomonas swuensis</name>
    <dbReference type="NCBI Taxonomy" id="977800"/>
    <lineage>
        <taxon>Bacteria</taxon>
        <taxon>Pseudomonadati</taxon>
        <taxon>Pseudomonadota</taxon>
        <taxon>Alphaproteobacteria</taxon>
        <taxon>Sphingomonadales</taxon>
        <taxon>Sphingomonadaceae</taxon>
        <taxon>Sphingomonas</taxon>
    </lineage>
</organism>
<dbReference type="InterPro" id="IPR002571">
    <property type="entry name" value="HrcA"/>
</dbReference>
<evidence type="ECO:0000256" key="2">
    <source>
        <dbReference type="ARBA" id="ARBA00023015"/>
    </source>
</evidence>
<comment type="function">
    <text evidence="5">Negative regulator of class I heat shock genes (grpE-dnaK-dnaJ and groELS operons). Prevents heat-shock induction of these operons.</text>
</comment>
<dbReference type="SUPFAM" id="SSF55781">
    <property type="entry name" value="GAF domain-like"/>
    <property type="match status" value="1"/>
</dbReference>
<keyword evidence="3 5" id="KW-0346">Stress response</keyword>
<dbReference type="SUPFAM" id="SSF46785">
    <property type="entry name" value="Winged helix' DNA-binding domain"/>
    <property type="match status" value="1"/>
</dbReference>
<accession>A0ABP7SK83</accession>
<comment type="caution">
    <text evidence="7">The sequence shown here is derived from an EMBL/GenBank/DDBJ whole genome shotgun (WGS) entry which is preliminary data.</text>
</comment>
<evidence type="ECO:0000313" key="8">
    <source>
        <dbReference type="Proteomes" id="UP001500235"/>
    </source>
</evidence>
<evidence type="ECO:0000313" key="7">
    <source>
        <dbReference type="EMBL" id="GAA4012653.1"/>
    </source>
</evidence>